<protein>
    <submittedName>
        <fullName evidence="2">Selenoprotein</fullName>
    </submittedName>
</protein>
<gene>
    <name evidence="2" type="ORF">VI33_02075</name>
</gene>
<dbReference type="Proteomes" id="UP000066549">
    <property type="component" value="Chromosome"/>
</dbReference>
<dbReference type="SUPFAM" id="SSF52833">
    <property type="entry name" value="Thioredoxin-like"/>
    <property type="match status" value="1"/>
</dbReference>
<dbReference type="Pfam" id="PF10262">
    <property type="entry name" value="Rdx"/>
    <property type="match status" value="1"/>
</dbReference>
<dbReference type="InterPro" id="IPR011893">
    <property type="entry name" value="Selenoprotein_Rdx-typ"/>
</dbReference>
<dbReference type="NCBIfam" id="TIGR02174">
    <property type="entry name" value="CXXU_selWTH"/>
    <property type="match status" value="1"/>
</dbReference>
<dbReference type="PANTHER" id="PTHR36417:SF2">
    <property type="entry name" value="SELENOPROTEIN DOMAIN PROTEIN (AFU_ORTHOLOGUE AFUA_1G05220)"/>
    <property type="match status" value="1"/>
</dbReference>
<accession>A0A0H4J197</accession>
<dbReference type="AlphaFoldDB" id="A0A0H4J197"/>
<evidence type="ECO:0000313" key="3">
    <source>
        <dbReference type="Proteomes" id="UP000066549"/>
    </source>
</evidence>
<dbReference type="EMBL" id="CP011002">
    <property type="protein sequence ID" value="AKO65558.1"/>
    <property type="molecule type" value="Genomic_DNA"/>
</dbReference>
<evidence type="ECO:0000313" key="2">
    <source>
        <dbReference type="EMBL" id="AKO65558.1"/>
    </source>
</evidence>
<keyword evidence="1" id="KW-0676">Redox-active center</keyword>
<name>A0A0H4J197_9PROT</name>
<sequence length="94" mass="10871">MQKKHYIEIKFCPKCKWLSRATWISQELLSTFESDLLSVTLVPSESGVFDITCNQSLIFSKKEENGFIDVAIIKQRIRDLIDPDRSLGHVDNVR</sequence>
<evidence type="ECO:0000256" key="1">
    <source>
        <dbReference type="ARBA" id="ARBA00023284"/>
    </source>
</evidence>
<reference evidence="2 3" key="1">
    <citation type="submission" date="2015-03" db="EMBL/GenBank/DDBJ databases">
        <title>Comparative analysis of the OM43 clade including a novel species from Red Sea uncovers genomic and metabolic diversity among marine methylotrophs.</title>
        <authorList>
            <person name="Jimenez-Infante F."/>
            <person name="Ngugi D.K."/>
            <person name="Vinu M."/>
            <person name="Alam I."/>
            <person name="Kamau A."/>
            <person name="Blom J."/>
            <person name="Bajic V.B."/>
            <person name="Stingl U."/>
        </authorList>
    </citation>
    <scope>NUCLEOTIDE SEQUENCE [LARGE SCALE GENOMIC DNA]</scope>
    <source>
        <strain evidence="2 3">MBRSH7</strain>
    </source>
</reference>
<proteinExistence type="predicted"/>
<organism evidence="2 3">
    <name type="scientific">Methylophilales bacterium MBRS-H7</name>
    <dbReference type="NCBI Taxonomy" id="1623450"/>
    <lineage>
        <taxon>Bacteria</taxon>
        <taxon>Pseudomonadati</taxon>
        <taxon>Pseudomonadota</taxon>
        <taxon>Betaproteobacteria</taxon>
        <taxon>Nitrosomonadales</taxon>
        <taxon>OM43 clade</taxon>
    </lineage>
</organism>
<dbReference type="OrthoDB" id="9811366at2"/>
<keyword evidence="3" id="KW-1185">Reference proteome</keyword>
<dbReference type="Gene3D" id="3.40.30.10">
    <property type="entry name" value="Glutaredoxin"/>
    <property type="match status" value="1"/>
</dbReference>
<dbReference type="InterPro" id="IPR036249">
    <property type="entry name" value="Thioredoxin-like_sf"/>
</dbReference>
<dbReference type="PANTHER" id="PTHR36417">
    <property type="entry name" value="SELENOPROTEIN DOMAIN PROTEIN (AFU_ORTHOLOGUE AFUA_1G05220)"/>
    <property type="match status" value="1"/>
</dbReference>